<dbReference type="EMBL" id="FMZC01000003">
    <property type="protein sequence ID" value="SDC83225.1"/>
    <property type="molecule type" value="Genomic_DNA"/>
</dbReference>
<dbReference type="STRING" id="187868.SAMN05192589_103332"/>
<keyword evidence="2" id="KW-1185">Reference proteome</keyword>
<dbReference type="AlphaFoldDB" id="A0A1G6PV41"/>
<evidence type="ECO:0000313" key="2">
    <source>
        <dbReference type="Proteomes" id="UP000198781"/>
    </source>
</evidence>
<keyword evidence="1" id="KW-0223">Dioxygenase</keyword>
<dbReference type="Pfam" id="PF10014">
    <property type="entry name" value="2OG-Fe_Oxy_2"/>
    <property type="match status" value="1"/>
</dbReference>
<keyword evidence="1" id="KW-0560">Oxidoreductase</keyword>
<dbReference type="RefSeq" id="WP_092741650.1">
    <property type="nucleotide sequence ID" value="NZ_FMZC01000003.1"/>
</dbReference>
<protein>
    <submittedName>
        <fullName evidence="1">2OG-Fe dioxygenase</fullName>
    </submittedName>
</protein>
<accession>A0A1G6PV41</accession>
<evidence type="ECO:0000313" key="1">
    <source>
        <dbReference type="EMBL" id="SDC83225.1"/>
    </source>
</evidence>
<dbReference type="OrthoDB" id="6681382at2"/>
<proteinExistence type="predicted"/>
<organism evidence="1 2">
    <name type="scientific">Paracidovorax valerianellae</name>
    <dbReference type="NCBI Taxonomy" id="187868"/>
    <lineage>
        <taxon>Bacteria</taxon>
        <taxon>Pseudomonadati</taxon>
        <taxon>Pseudomonadota</taxon>
        <taxon>Betaproteobacteria</taxon>
        <taxon>Burkholderiales</taxon>
        <taxon>Comamonadaceae</taxon>
        <taxon>Paracidovorax</taxon>
    </lineage>
</organism>
<name>A0A1G6PV41_9BURK</name>
<dbReference type="GO" id="GO:0051213">
    <property type="term" value="F:dioxygenase activity"/>
    <property type="evidence" value="ECO:0007669"/>
    <property type="project" value="UniProtKB-KW"/>
</dbReference>
<reference evidence="1 2" key="1">
    <citation type="submission" date="2016-10" db="EMBL/GenBank/DDBJ databases">
        <authorList>
            <person name="de Groot N.N."/>
        </authorList>
    </citation>
    <scope>NUCLEOTIDE SEQUENCE [LARGE SCALE GENOMIC DNA]</scope>
    <source>
        <strain evidence="1 2">DSM 16619</strain>
    </source>
</reference>
<dbReference type="Gene3D" id="2.60.120.620">
    <property type="entry name" value="q2cbj1_9rhob like domain"/>
    <property type="match status" value="1"/>
</dbReference>
<dbReference type="InterPro" id="IPR018724">
    <property type="entry name" value="2OG-Fe_dioxygenase"/>
</dbReference>
<sequence>MIQTQLKQFGYCQFVPEIDCDSEELKTLHREFDRLEHDPYAPDKVKRFRRYGNGIILPWTEQTDIHWIPTAEDDHGARLSGYDQGGNNPEHPDIRYFRALSEEAKATDFLGDLIRKDFSHTFWSEADRRAPIYFGVHFVKLRSGSASDLGISSPDCFHQDGEPFTFAHLMRRTSGTAGGTNYIGTVQARGLGLHEVPKEDVIAEFELSRFMESFVVHDPRVSHYVTPIRSKENGSGDGERCVILIDFSRMRQSI</sequence>
<gene>
    <name evidence="1" type="ORF">SAMN05192589_103332</name>
</gene>
<dbReference type="Proteomes" id="UP000198781">
    <property type="component" value="Unassembled WGS sequence"/>
</dbReference>